<evidence type="ECO:0000313" key="2">
    <source>
        <dbReference type="EMBL" id="PUU81414.1"/>
    </source>
</evidence>
<dbReference type="OrthoDB" id="5344866at2759"/>
<gene>
    <name evidence="2" type="ORF">B9Z19DRAFT_1099735</name>
</gene>
<proteinExistence type="predicted"/>
<dbReference type="EMBL" id="NESQ01000045">
    <property type="protein sequence ID" value="PUU81414.1"/>
    <property type="molecule type" value="Genomic_DNA"/>
</dbReference>
<comment type="caution">
    <text evidence="2">The sequence shown here is derived from an EMBL/GenBank/DDBJ whole genome shotgun (WGS) entry which is preliminary data.</text>
</comment>
<dbReference type="InterPro" id="IPR015943">
    <property type="entry name" value="WD40/YVTN_repeat-like_dom_sf"/>
</dbReference>
<feature type="region of interest" description="Disordered" evidence="1">
    <location>
        <begin position="1030"/>
        <end position="1089"/>
    </location>
</feature>
<dbReference type="AlphaFoldDB" id="A0A2T7A109"/>
<feature type="compositionally biased region" description="Acidic residues" evidence="1">
    <location>
        <begin position="1049"/>
        <end position="1077"/>
    </location>
</feature>
<evidence type="ECO:0000313" key="3">
    <source>
        <dbReference type="Proteomes" id="UP000244722"/>
    </source>
</evidence>
<dbReference type="Gene3D" id="2.130.10.10">
    <property type="entry name" value="YVTN repeat-like/Quinoprotein amine dehydrogenase"/>
    <property type="match status" value="1"/>
</dbReference>
<feature type="region of interest" description="Disordered" evidence="1">
    <location>
        <begin position="235"/>
        <end position="260"/>
    </location>
</feature>
<accession>A0A2T7A109</accession>
<feature type="region of interest" description="Disordered" evidence="1">
    <location>
        <begin position="317"/>
        <end position="357"/>
    </location>
</feature>
<feature type="compositionally biased region" description="Polar residues" evidence="1">
    <location>
        <begin position="327"/>
        <end position="347"/>
    </location>
</feature>
<evidence type="ECO:0000256" key="1">
    <source>
        <dbReference type="SAM" id="MobiDB-lite"/>
    </source>
</evidence>
<keyword evidence="3" id="KW-1185">Reference proteome</keyword>
<dbReference type="InterPro" id="IPR011047">
    <property type="entry name" value="Quinoprotein_ADH-like_sf"/>
</dbReference>
<feature type="compositionally biased region" description="Basic and acidic residues" evidence="1">
    <location>
        <begin position="157"/>
        <end position="166"/>
    </location>
</feature>
<feature type="compositionally biased region" description="Gly residues" evidence="1">
    <location>
        <begin position="76"/>
        <end position="90"/>
    </location>
</feature>
<dbReference type="SUPFAM" id="SSF50998">
    <property type="entry name" value="Quinoprotein alcohol dehydrogenase-like"/>
    <property type="match status" value="1"/>
</dbReference>
<protein>
    <recommendedName>
        <fullName evidence="4">F-box domain-containing protein</fullName>
    </recommendedName>
</protein>
<sequence length="1104" mass="123419">MIGDDNVRYIAPPQFGLYKQWIGHESEVRDASGGSLLSCADATPPKTSFLEKQSWDESDDALNNGVQRVQVEDGIWSGGVESGAGGGGGPSVQPPVSPSYPFSRMQLQDSFGPGGLGSVSEKCGGWTNGDIFDLDTDFEYSLADEDMKGLPALDFTPDDRFGKQEGRPVPSPSLSPDFRTKRRHTDSDKTNETAWHAELLPGVSEEKSDFLGAGSSVHSAGFLSPFLSCPVPSTGATPTPPLSKGGGLIRRTSSKRRRSEKRSLGRCVFCTTPDKPKENQKIFLQNLPCEILLQIFEFAFISPTKFPECEHHRNLSSEHISRKATAPASTSLEPQLGQPQSGDQNGTAAAAATMKVDGSDPPRLPDYLRIYSAKSLLYISLTCTRFNEILMDSHVDATFWRSAARFCWNWLPENLCDVQGREESHQTSWRNLVGVLMRSENGLIKQKGGGKGGVESFGGGKECVPTILWKDEQAKRAVVDGEEKRKKKLLLVCAQPGPDQFHVFPDEGGYTLCLSLRTGKDYFVTLDEYGTFGKKPARLPGGLKKSARGVEYFPPDIYEVEGDRYQLVKVRRATGTSIPAFNSSKAHLKPSVKENVTWELNCLPEYVADPRASVARCTSWAGTLVFNLFIHGGGEGGDDIEALMDPPEDPRVFCLESLGYPGCHLTGQAAAESMTEKKRGKMRASSVPLPGEQKTVYRWQQLFKYDRAGDYLPTVHLHYVICNLKLNSTKAVALIRWNIRTTKSNEELVDREFRVVDLKTGDMLRTLSFPSLYWDHRHHDMSAEYNLMRHQKMSRLYNHLGPDESMGAGNRCTRIHTDTFLLTETKLISGSHDYCNWVWDLTTTGSPLSSPPNPPPVPTASHNDAGLHDPFTVLDDFYWSSALESSKKLWDTRNERAGWWVRTPNQVLCFWHNISISPGGRFFAACRAGKLFVWDLREGGSNKVVGFANIPSGAPASTRWLGRLSHRASGLKHLLRNWFVWENVLPEQGLWLLYDDFTTAYLDREDILSAAGLDKRAEWMFHKEDFTMSEDEGGHQAQHSHGRRHRSEFDDDCSEGDECEDYYETSSDFDGEGEEHETEANKRRRTGEWEETWSFEAERDLTFE</sequence>
<name>A0A2T7A109_TUBBO</name>
<feature type="region of interest" description="Disordered" evidence="1">
    <location>
        <begin position="76"/>
        <end position="98"/>
    </location>
</feature>
<organism evidence="2 3">
    <name type="scientific">Tuber borchii</name>
    <name type="common">White truffle</name>
    <dbReference type="NCBI Taxonomy" id="42251"/>
    <lineage>
        <taxon>Eukaryota</taxon>
        <taxon>Fungi</taxon>
        <taxon>Dikarya</taxon>
        <taxon>Ascomycota</taxon>
        <taxon>Pezizomycotina</taxon>
        <taxon>Pezizomycetes</taxon>
        <taxon>Pezizales</taxon>
        <taxon>Tuberaceae</taxon>
        <taxon>Tuber</taxon>
    </lineage>
</organism>
<dbReference type="Proteomes" id="UP000244722">
    <property type="component" value="Unassembled WGS sequence"/>
</dbReference>
<reference evidence="2 3" key="1">
    <citation type="submission" date="2017-04" db="EMBL/GenBank/DDBJ databases">
        <title>Draft genome sequence of Tuber borchii Vittad., a whitish edible truffle.</title>
        <authorList>
            <consortium name="DOE Joint Genome Institute"/>
            <person name="Murat C."/>
            <person name="Kuo A."/>
            <person name="Barry K.W."/>
            <person name="Clum A."/>
            <person name="Dockter R.B."/>
            <person name="Fauchery L."/>
            <person name="Iotti M."/>
            <person name="Kohler A."/>
            <person name="Labutti K."/>
            <person name="Lindquist E.A."/>
            <person name="Lipzen A."/>
            <person name="Ohm R.A."/>
            <person name="Wang M."/>
            <person name="Grigoriev I.V."/>
            <person name="Zambonelli A."/>
            <person name="Martin F.M."/>
        </authorList>
    </citation>
    <scope>NUCLEOTIDE SEQUENCE [LARGE SCALE GENOMIC DNA]</scope>
    <source>
        <strain evidence="2 3">Tbo3840</strain>
    </source>
</reference>
<evidence type="ECO:0008006" key="4">
    <source>
        <dbReference type="Google" id="ProtNLM"/>
    </source>
</evidence>
<feature type="region of interest" description="Disordered" evidence="1">
    <location>
        <begin position="153"/>
        <end position="194"/>
    </location>
</feature>